<keyword evidence="4 9" id="KW-0812">Transmembrane</keyword>
<protein>
    <submittedName>
        <fullName evidence="10">UDP-GlcNAc:undecaprenyl-phosphate GlcNAc-1-phosphate transferase</fullName>
    </submittedName>
</protein>
<dbReference type="PANTHER" id="PTHR22926:SF3">
    <property type="entry name" value="UNDECAPRENYL-PHOSPHATE ALPHA-N-ACETYLGLUCOSAMINYL 1-PHOSPHATE TRANSFERASE"/>
    <property type="match status" value="1"/>
</dbReference>
<feature type="transmembrane region" description="Helical" evidence="9">
    <location>
        <begin position="111"/>
        <end position="132"/>
    </location>
</feature>
<evidence type="ECO:0000256" key="7">
    <source>
        <dbReference type="PIRSR" id="PIRSR600715-1"/>
    </source>
</evidence>
<dbReference type="OrthoDB" id="9783652at2"/>
<feature type="transmembrane region" description="Helical" evidence="9">
    <location>
        <begin position="167"/>
        <end position="187"/>
    </location>
</feature>
<evidence type="ECO:0000256" key="8">
    <source>
        <dbReference type="SAM" id="MobiDB-lite"/>
    </source>
</evidence>
<keyword evidence="7" id="KW-0479">Metal-binding</keyword>
<feature type="region of interest" description="Disordered" evidence="8">
    <location>
        <begin position="377"/>
        <end position="425"/>
    </location>
</feature>
<feature type="transmembrane region" description="Helical" evidence="9">
    <location>
        <begin position="6"/>
        <end position="26"/>
    </location>
</feature>
<feature type="transmembrane region" description="Helical" evidence="9">
    <location>
        <begin position="319"/>
        <end position="338"/>
    </location>
</feature>
<evidence type="ECO:0000313" key="11">
    <source>
        <dbReference type="Proteomes" id="UP000294558"/>
    </source>
</evidence>
<feature type="binding site" evidence="7">
    <location>
        <position position="229"/>
    </location>
    <ligand>
        <name>Mg(2+)</name>
        <dbReference type="ChEBI" id="CHEBI:18420"/>
    </ligand>
</feature>
<accession>A0A4V3EJ57</accession>
<feature type="compositionally biased region" description="Basic and acidic residues" evidence="8">
    <location>
        <begin position="377"/>
        <end position="402"/>
    </location>
</feature>
<dbReference type="EMBL" id="SOAU01000001">
    <property type="protein sequence ID" value="TDT16968.1"/>
    <property type="molecule type" value="Genomic_DNA"/>
</dbReference>
<dbReference type="RefSeq" id="WP_133869292.1">
    <property type="nucleotide sequence ID" value="NZ_SOAU01000001.1"/>
</dbReference>
<dbReference type="GO" id="GO:0016780">
    <property type="term" value="F:phosphotransferase activity, for other substituted phosphate groups"/>
    <property type="evidence" value="ECO:0007669"/>
    <property type="project" value="InterPro"/>
</dbReference>
<feature type="transmembrane region" description="Helical" evidence="9">
    <location>
        <begin position="199"/>
        <end position="220"/>
    </location>
</feature>
<organism evidence="10 11">
    <name type="scientific">Ilumatobacter fluminis</name>
    <dbReference type="NCBI Taxonomy" id="467091"/>
    <lineage>
        <taxon>Bacteria</taxon>
        <taxon>Bacillati</taxon>
        <taxon>Actinomycetota</taxon>
        <taxon>Acidimicrobiia</taxon>
        <taxon>Acidimicrobiales</taxon>
        <taxon>Ilumatobacteraceae</taxon>
        <taxon>Ilumatobacter</taxon>
    </lineage>
</organism>
<dbReference type="GO" id="GO:0071555">
    <property type="term" value="P:cell wall organization"/>
    <property type="evidence" value="ECO:0007669"/>
    <property type="project" value="TreeGrafter"/>
</dbReference>
<proteinExistence type="predicted"/>
<gene>
    <name evidence="10" type="ORF">BDK89_2569</name>
</gene>
<comment type="cofactor">
    <cofactor evidence="7">
        <name>Mg(2+)</name>
        <dbReference type="ChEBI" id="CHEBI:18420"/>
    </cofactor>
</comment>
<evidence type="ECO:0000313" key="10">
    <source>
        <dbReference type="EMBL" id="TDT16968.1"/>
    </source>
</evidence>
<evidence type="ECO:0000256" key="1">
    <source>
        <dbReference type="ARBA" id="ARBA00004651"/>
    </source>
</evidence>
<dbReference type="GO" id="GO:0005886">
    <property type="term" value="C:plasma membrane"/>
    <property type="evidence" value="ECO:0007669"/>
    <property type="project" value="UniProtKB-SubCell"/>
</dbReference>
<comment type="subcellular location">
    <subcellularLocation>
        <location evidence="1">Cell membrane</location>
        <topology evidence="1">Multi-pass membrane protein</topology>
    </subcellularLocation>
</comment>
<dbReference type="Pfam" id="PF00953">
    <property type="entry name" value="Glycos_transf_4"/>
    <property type="match status" value="1"/>
</dbReference>
<feature type="transmembrane region" description="Helical" evidence="9">
    <location>
        <begin position="344"/>
        <end position="361"/>
    </location>
</feature>
<evidence type="ECO:0000256" key="4">
    <source>
        <dbReference type="ARBA" id="ARBA00022692"/>
    </source>
</evidence>
<feature type="transmembrane region" description="Helical" evidence="9">
    <location>
        <begin position="262"/>
        <end position="287"/>
    </location>
</feature>
<evidence type="ECO:0000256" key="5">
    <source>
        <dbReference type="ARBA" id="ARBA00022989"/>
    </source>
</evidence>
<dbReference type="GO" id="GO:0044038">
    <property type="term" value="P:cell wall macromolecule biosynthetic process"/>
    <property type="evidence" value="ECO:0007669"/>
    <property type="project" value="TreeGrafter"/>
</dbReference>
<keyword evidence="5 9" id="KW-1133">Transmembrane helix</keyword>
<dbReference type="GO" id="GO:0009103">
    <property type="term" value="P:lipopolysaccharide biosynthetic process"/>
    <property type="evidence" value="ECO:0007669"/>
    <property type="project" value="TreeGrafter"/>
</dbReference>
<keyword evidence="3 10" id="KW-0808">Transferase</keyword>
<dbReference type="GO" id="GO:0046872">
    <property type="term" value="F:metal ion binding"/>
    <property type="evidence" value="ECO:0007669"/>
    <property type="project" value="UniProtKB-KW"/>
</dbReference>
<evidence type="ECO:0000256" key="3">
    <source>
        <dbReference type="ARBA" id="ARBA00022679"/>
    </source>
</evidence>
<name>A0A4V3EJ57_9ACTN</name>
<keyword evidence="11" id="KW-1185">Reference proteome</keyword>
<dbReference type="PANTHER" id="PTHR22926">
    <property type="entry name" value="PHOSPHO-N-ACETYLMURAMOYL-PENTAPEPTIDE-TRANSFERASE"/>
    <property type="match status" value="1"/>
</dbReference>
<sequence>MSDYVLVGAVAAIVTVIVTPIVGLIARTVQPKGWLVPPNARSVHTAPIPHVGGIAMLTGFLAAMLMAWATGRFEVVFTDNTEPIGIVIAAIVIFVVGYLDDVRDLAPPAKVTGIVLAAIILYWFGATMFYFRVPFYDVILLSGDWVPLVTVFWLLGMTQAINLIDGLDGLAAGIVAIAAGSFFLYAFRLNELDLLPDRNPGPLVAVIAAGVCIGFLPHNFNPARIFMGDSGAFLLGLLMAVSTSLVGGRADPNTQAFVGQTFFFFAPLAIPLLILGVPIVDTVFAIIRRASKRQALDVADKGHLHHRLMNLGHGHRRSVLILWAWTALLSGFVLYPVLSNQNPSYLPFGVAALGLVLFTVLHPSVRRKRAEAVEAALDRPASEQIDPSRPERARERPARVLDDGAETASAVGSDTALVADDDADV</sequence>
<feature type="transmembrane region" description="Helical" evidence="9">
    <location>
        <begin position="232"/>
        <end position="250"/>
    </location>
</feature>
<keyword evidence="2" id="KW-1003">Cell membrane</keyword>
<dbReference type="AlphaFoldDB" id="A0A4V3EJ57"/>
<dbReference type="Proteomes" id="UP000294558">
    <property type="component" value="Unassembled WGS sequence"/>
</dbReference>
<keyword evidence="7" id="KW-0460">Magnesium</keyword>
<feature type="transmembrane region" description="Helical" evidence="9">
    <location>
        <begin position="81"/>
        <end position="99"/>
    </location>
</feature>
<feature type="transmembrane region" description="Helical" evidence="9">
    <location>
        <begin position="138"/>
        <end position="155"/>
    </location>
</feature>
<reference evidence="10 11" key="1">
    <citation type="submission" date="2019-03" db="EMBL/GenBank/DDBJ databases">
        <title>Sequencing the genomes of 1000 actinobacteria strains.</title>
        <authorList>
            <person name="Klenk H.-P."/>
        </authorList>
    </citation>
    <scope>NUCLEOTIDE SEQUENCE [LARGE SCALE GENOMIC DNA]</scope>
    <source>
        <strain evidence="10 11">DSM 18936</strain>
    </source>
</reference>
<dbReference type="CDD" id="cd06853">
    <property type="entry name" value="GT_WecA_like"/>
    <property type="match status" value="1"/>
</dbReference>
<evidence type="ECO:0000256" key="9">
    <source>
        <dbReference type="SAM" id="Phobius"/>
    </source>
</evidence>
<feature type="binding site" evidence="7">
    <location>
        <position position="162"/>
    </location>
    <ligand>
        <name>Mg(2+)</name>
        <dbReference type="ChEBI" id="CHEBI:18420"/>
    </ligand>
</feature>
<feature type="transmembrane region" description="Helical" evidence="9">
    <location>
        <begin position="47"/>
        <end position="69"/>
    </location>
</feature>
<comment type="caution">
    <text evidence="10">The sequence shown here is derived from an EMBL/GenBank/DDBJ whole genome shotgun (WGS) entry which is preliminary data.</text>
</comment>
<keyword evidence="6 9" id="KW-0472">Membrane</keyword>
<dbReference type="InterPro" id="IPR000715">
    <property type="entry name" value="Glycosyl_transferase_4"/>
</dbReference>
<evidence type="ECO:0000256" key="6">
    <source>
        <dbReference type="ARBA" id="ARBA00023136"/>
    </source>
</evidence>
<evidence type="ECO:0000256" key="2">
    <source>
        <dbReference type="ARBA" id="ARBA00022475"/>
    </source>
</evidence>